<sequence>MKSKYFYIFLAVSIVIAIIVFTIFQLKSKDKKIKDLENKLYTTKLELSNMVIQKNIAFQSNSQYIKEIYTNSSEAIEKLTEDKKYNSNEIMTLDKIIKDYNNARSPPR</sequence>
<keyword evidence="1" id="KW-1133">Transmembrane helix</keyword>
<comment type="caution">
    <text evidence="2">The sequence shown here is derived from an EMBL/GenBank/DDBJ whole genome shotgun (WGS) entry which is preliminary data.</text>
</comment>
<keyword evidence="1" id="KW-0812">Transmembrane</keyword>
<gene>
    <name evidence="2" type="ORF">BFL38_14500</name>
</gene>
<proteinExistence type="predicted"/>
<dbReference type="AlphaFoldDB" id="A0A1E5NH77"/>
<dbReference type="EMBL" id="MDCO01000006">
    <property type="protein sequence ID" value="OEJ15515.1"/>
    <property type="molecule type" value="Genomic_DNA"/>
</dbReference>
<dbReference type="Proteomes" id="UP000095247">
    <property type="component" value="Unassembled WGS sequence"/>
</dbReference>
<reference evidence="2 3" key="1">
    <citation type="submission" date="2016-08" db="EMBL/GenBank/DDBJ databases">
        <title>Characterization and recognition of Brachyspira hampsonii sp. nov., a novel intestinal spirochete that is pathogenic to pigs.</title>
        <authorList>
            <person name="Mirajkar N."/>
            <person name="La T."/>
            <person name="Phillips N."/>
            <person name="Hampson D."/>
            <person name="Gebhart C."/>
        </authorList>
    </citation>
    <scope>NUCLEOTIDE SEQUENCE [LARGE SCALE GENOMIC DNA]</scope>
    <source>
        <strain evidence="2 3">P280/1</strain>
    </source>
</reference>
<name>A0A1E5NH77_9SPIR</name>
<organism evidence="2 3">
    <name type="scientific">Brachyspira hampsonii</name>
    <dbReference type="NCBI Taxonomy" id="1287055"/>
    <lineage>
        <taxon>Bacteria</taxon>
        <taxon>Pseudomonadati</taxon>
        <taxon>Spirochaetota</taxon>
        <taxon>Spirochaetia</taxon>
        <taxon>Brachyspirales</taxon>
        <taxon>Brachyspiraceae</taxon>
        <taxon>Brachyspira</taxon>
    </lineage>
</organism>
<protein>
    <submittedName>
        <fullName evidence="2">Uncharacterized protein</fullName>
    </submittedName>
</protein>
<accession>A0A1E5NH77</accession>
<evidence type="ECO:0000313" key="2">
    <source>
        <dbReference type="EMBL" id="OEJ15515.1"/>
    </source>
</evidence>
<evidence type="ECO:0000256" key="1">
    <source>
        <dbReference type="SAM" id="Phobius"/>
    </source>
</evidence>
<evidence type="ECO:0000313" key="3">
    <source>
        <dbReference type="Proteomes" id="UP000095247"/>
    </source>
</evidence>
<feature type="transmembrane region" description="Helical" evidence="1">
    <location>
        <begin position="6"/>
        <end position="24"/>
    </location>
</feature>
<keyword evidence="1" id="KW-0472">Membrane</keyword>